<evidence type="ECO:0000313" key="1">
    <source>
        <dbReference type="EMBL" id="NML64470.1"/>
    </source>
</evidence>
<comment type="caution">
    <text evidence="1">The sequence shown here is derived from an EMBL/GenBank/DDBJ whole genome shotgun (WGS) entry which is preliminary data.</text>
</comment>
<sequence length="164" mass="18023">MASVRFSVEMQRVIAESRQVALHLGCDYVSTLHLLLADCQLYPFWSLRDVLFGNARALTAFTEQLRAGPPLAAAGSLPLLKECERALRKTKTVARHYRAAEVLPCHFLLAAAQVPSSLLATLLAENQVSISTLMQHFERTGQLGAPAAAGRSFWLAKVRHWLAG</sequence>
<dbReference type="Proteomes" id="UP000559626">
    <property type="component" value="Unassembled WGS sequence"/>
</dbReference>
<dbReference type="InterPro" id="IPR036628">
    <property type="entry name" value="Clp_N_dom_sf"/>
</dbReference>
<keyword evidence="2" id="KW-1185">Reference proteome</keyword>
<name>A0A7Y0FLG6_9BACT</name>
<gene>
    <name evidence="1" type="ORF">HHL22_04560</name>
</gene>
<evidence type="ECO:0000313" key="2">
    <source>
        <dbReference type="Proteomes" id="UP000559626"/>
    </source>
</evidence>
<proteinExistence type="predicted"/>
<dbReference type="Gene3D" id="1.10.1780.10">
    <property type="entry name" value="Clp, N-terminal domain"/>
    <property type="match status" value="1"/>
</dbReference>
<accession>A0A7Y0FLG6</accession>
<reference evidence="1 2" key="1">
    <citation type="submission" date="2020-04" db="EMBL/GenBank/DDBJ databases">
        <title>Hymenobacter polaris sp. nov., isolated from Arctic soil.</title>
        <authorList>
            <person name="Dahal R.H."/>
        </authorList>
    </citation>
    <scope>NUCLEOTIDE SEQUENCE [LARGE SCALE GENOMIC DNA]</scope>
    <source>
        <strain evidence="1 2">RP-2-7</strain>
    </source>
</reference>
<dbReference type="AlphaFoldDB" id="A0A7Y0FLG6"/>
<dbReference type="RefSeq" id="WP_169529765.1">
    <property type="nucleotide sequence ID" value="NZ_JABBGH010000001.1"/>
</dbReference>
<protein>
    <recommendedName>
        <fullName evidence="3">Clp R domain-containing protein</fullName>
    </recommendedName>
</protein>
<organism evidence="1 2">
    <name type="scientific">Hymenobacter polaris</name>
    <dbReference type="NCBI Taxonomy" id="2682546"/>
    <lineage>
        <taxon>Bacteria</taxon>
        <taxon>Pseudomonadati</taxon>
        <taxon>Bacteroidota</taxon>
        <taxon>Cytophagia</taxon>
        <taxon>Cytophagales</taxon>
        <taxon>Hymenobacteraceae</taxon>
        <taxon>Hymenobacter</taxon>
    </lineage>
</organism>
<evidence type="ECO:0008006" key="3">
    <source>
        <dbReference type="Google" id="ProtNLM"/>
    </source>
</evidence>
<dbReference type="EMBL" id="JABBGH010000001">
    <property type="protein sequence ID" value="NML64470.1"/>
    <property type="molecule type" value="Genomic_DNA"/>
</dbReference>